<keyword evidence="4" id="KW-1185">Reference proteome</keyword>
<protein>
    <recommendedName>
        <fullName evidence="6">Zinc ribbon-containing protein</fullName>
    </recommendedName>
</protein>
<feature type="compositionally biased region" description="Basic and acidic residues" evidence="1">
    <location>
        <begin position="1"/>
        <end position="16"/>
    </location>
</feature>
<evidence type="ECO:0000313" key="2">
    <source>
        <dbReference type="EMBL" id="MBB5212083.1"/>
    </source>
</evidence>
<evidence type="ECO:0000313" key="3">
    <source>
        <dbReference type="EMBL" id="QHQ39758.1"/>
    </source>
</evidence>
<accession>A0A6P1TAF2</accession>
<name>A0A6P1TAF2_9GAMM</name>
<feature type="region of interest" description="Disordered" evidence="1">
    <location>
        <begin position="1"/>
        <end position="20"/>
    </location>
</feature>
<dbReference type="OrthoDB" id="3174978at2"/>
<proteinExistence type="predicted"/>
<evidence type="ECO:0008006" key="6">
    <source>
        <dbReference type="Google" id="ProtNLM"/>
    </source>
</evidence>
<dbReference type="RefSeq" id="WP_161859072.1">
    <property type="nucleotide sequence ID" value="NZ_CP047491.1"/>
</dbReference>
<gene>
    <name evidence="3" type="ORF">GTQ55_12710</name>
    <name evidence="2" type="ORF">HNQ53_002308</name>
</gene>
<reference evidence="3 4" key="1">
    <citation type="submission" date="2020-01" db="EMBL/GenBank/DDBJ databases">
        <title>The possibility of degradation of plastic by Microbulbifer hydrolyticus IRE-31.</title>
        <authorList>
            <person name="Liu L."/>
        </authorList>
    </citation>
    <scope>NUCLEOTIDE SEQUENCE [LARGE SCALE GENOMIC DNA]</scope>
    <source>
        <strain evidence="3 4">IRE-31</strain>
    </source>
</reference>
<dbReference type="EMBL" id="CP047491">
    <property type="protein sequence ID" value="QHQ39758.1"/>
    <property type="molecule type" value="Genomic_DNA"/>
</dbReference>
<evidence type="ECO:0000256" key="1">
    <source>
        <dbReference type="SAM" id="MobiDB-lite"/>
    </source>
</evidence>
<reference evidence="2 5" key="2">
    <citation type="submission" date="2020-08" db="EMBL/GenBank/DDBJ databases">
        <title>Genomic Encyclopedia of Type Strains, Phase IV (KMG-IV): sequencing the most valuable type-strain genomes for metagenomic binning, comparative biology and taxonomic classification.</title>
        <authorList>
            <person name="Goeker M."/>
        </authorList>
    </citation>
    <scope>NUCLEOTIDE SEQUENCE [LARGE SCALE GENOMIC DNA]</scope>
    <source>
        <strain evidence="2 5">DSM 11525</strain>
    </source>
</reference>
<dbReference type="Pfam" id="PF07295">
    <property type="entry name" value="DUF1451"/>
    <property type="match status" value="1"/>
</dbReference>
<organism evidence="2 5">
    <name type="scientific">Microbulbifer hydrolyticus</name>
    <dbReference type="NCBI Taxonomy" id="48074"/>
    <lineage>
        <taxon>Bacteria</taxon>
        <taxon>Pseudomonadati</taxon>
        <taxon>Pseudomonadota</taxon>
        <taxon>Gammaproteobacteria</taxon>
        <taxon>Cellvibrionales</taxon>
        <taxon>Microbulbiferaceae</taxon>
        <taxon>Microbulbifer</taxon>
    </lineage>
</organism>
<dbReference type="AlphaFoldDB" id="A0A6P1TAF2"/>
<dbReference type="Proteomes" id="UP000563601">
    <property type="component" value="Unassembled WGS sequence"/>
</dbReference>
<evidence type="ECO:0000313" key="5">
    <source>
        <dbReference type="Proteomes" id="UP000563601"/>
    </source>
</evidence>
<sequence>MSKEPKAGTNEKRQVDNPDLLLDDEKVSAGLRQELEQLVKDELAVEKLTANKAAFLNAWLKDDAHRAEGYLEDLGGELKTLEERTGDWLLEAADPTKAAWPALMYCIRHGEPWALAGETVGEGEELQCLGCGYRALPDAGSQITPCHRCGFGCFRQIAGGLDAG</sequence>
<dbReference type="InterPro" id="IPR009912">
    <property type="entry name" value="DUF1451"/>
</dbReference>
<dbReference type="Proteomes" id="UP000464675">
    <property type="component" value="Chromosome"/>
</dbReference>
<evidence type="ECO:0000313" key="4">
    <source>
        <dbReference type="Proteomes" id="UP000464675"/>
    </source>
</evidence>
<dbReference type="EMBL" id="JACHHR010000003">
    <property type="protein sequence ID" value="MBB5212083.1"/>
    <property type="molecule type" value="Genomic_DNA"/>
</dbReference>